<dbReference type="EMBL" id="LR797501">
    <property type="protein sequence ID" value="CAB4220808.1"/>
    <property type="molecule type" value="Genomic_DNA"/>
</dbReference>
<protein>
    <submittedName>
        <fullName evidence="1">Uncharacterized protein</fullName>
    </submittedName>
</protein>
<gene>
    <name evidence="1" type="ORF">UFOVP1033_79</name>
    <name evidence="2" type="ORF">UFOVP1631_79</name>
</gene>
<accession>A0A6J5QA70</accession>
<reference evidence="1" key="1">
    <citation type="submission" date="2020-05" db="EMBL/GenBank/DDBJ databases">
        <authorList>
            <person name="Chiriac C."/>
            <person name="Salcher M."/>
            <person name="Ghai R."/>
            <person name="Kavagutti S V."/>
        </authorList>
    </citation>
    <scope>NUCLEOTIDE SEQUENCE</scope>
</reference>
<name>A0A6J5QA70_9CAUD</name>
<evidence type="ECO:0000313" key="2">
    <source>
        <dbReference type="EMBL" id="CAB4220808.1"/>
    </source>
</evidence>
<proteinExistence type="predicted"/>
<dbReference type="EMBL" id="LR796981">
    <property type="protein sequence ID" value="CAB4179307.1"/>
    <property type="molecule type" value="Genomic_DNA"/>
</dbReference>
<evidence type="ECO:0000313" key="1">
    <source>
        <dbReference type="EMBL" id="CAB4179307.1"/>
    </source>
</evidence>
<sequence length="65" mass="7077">MDGDGMLSMELQARQIAENATKYNGSAPCPTCGVIMNPVEFMSNRGHCLSCVTQRNVQRVKGKMA</sequence>
<organism evidence="1">
    <name type="scientific">uncultured Caudovirales phage</name>
    <dbReference type="NCBI Taxonomy" id="2100421"/>
    <lineage>
        <taxon>Viruses</taxon>
        <taxon>Duplodnaviria</taxon>
        <taxon>Heunggongvirae</taxon>
        <taxon>Uroviricota</taxon>
        <taxon>Caudoviricetes</taxon>
        <taxon>Peduoviridae</taxon>
        <taxon>Maltschvirus</taxon>
        <taxon>Maltschvirus maltsch</taxon>
    </lineage>
</organism>